<name>A0A8I1GI91_9HYPH</name>
<sequence length="248" mass="26351">MDFLPSLSNVGAYAFFLDFDGTLTEIADTPAAVAVDPRTPAALARLHAGTGGALAIVTGREIDTIDRFLAPLRLPVAGVHGYELRDVRGFRLTEASDDAAGARIEGVLANFAAQNPGLLLERKRGALAIHYRLRPELETLCLALVKELAAPLSGFVLTHGKMVVELRLHRATKGTAIALLMQQPPFQGRVPFFAGDDATDEDAILVVNALGGITAKVGPGESAAQYRVPDVSSFLSWLYATAGTFEGR</sequence>
<keyword evidence="6" id="KW-1185">Reference proteome</keyword>
<comment type="caution">
    <text evidence="5">The sequence shown here is derived from an EMBL/GenBank/DDBJ whole genome shotgun (WGS) entry which is preliminary data.</text>
</comment>
<dbReference type="PANTHER" id="PTHR43768:SF3">
    <property type="entry name" value="TREHALOSE 6-PHOSPHATE PHOSPHATASE"/>
    <property type="match status" value="1"/>
</dbReference>
<dbReference type="SUPFAM" id="SSF56784">
    <property type="entry name" value="HAD-like"/>
    <property type="match status" value="1"/>
</dbReference>
<evidence type="ECO:0000256" key="2">
    <source>
        <dbReference type="ARBA" id="ARBA00008770"/>
    </source>
</evidence>
<comment type="pathway">
    <text evidence="1 4">Glycan biosynthesis; trehalose biosynthesis.</text>
</comment>
<dbReference type="Pfam" id="PF02358">
    <property type="entry name" value="Trehalose_PPase"/>
    <property type="match status" value="1"/>
</dbReference>
<dbReference type="CDD" id="cd01627">
    <property type="entry name" value="HAD_TPP"/>
    <property type="match status" value="1"/>
</dbReference>
<evidence type="ECO:0000313" key="6">
    <source>
        <dbReference type="Proteomes" id="UP000623250"/>
    </source>
</evidence>
<evidence type="ECO:0000256" key="4">
    <source>
        <dbReference type="RuleBase" id="RU361117"/>
    </source>
</evidence>
<dbReference type="InterPro" id="IPR044651">
    <property type="entry name" value="OTSB-like"/>
</dbReference>
<dbReference type="GO" id="GO:0046872">
    <property type="term" value="F:metal ion binding"/>
    <property type="evidence" value="ECO:0007669"/>
    <property type="project" value="UniProtKB-KW"/>
</dbReference>
<dbReference type="GO" id="GO:0004805">
    <property type="term" value="F:trehalose-phosphatase activity"/>
    <property type="evidence" value="ECO:0007669"/>
    <property type="project" value="UniProtKB-EC"/>
</dbReference>
<dbReference type="InterPro" id="IPR003337">
    <property type="entry name" value="Trehalose_PPase"/>
</dbReference>
<comment type="catalytic activity">
    <reaction evidence="4">
        <text>alpha,alpha-trehalose 6-phosphate + H2O = alpha,alpha-trehalose + phosphate</text>
        <dbReference type="Rhea" id="RHEA:23420"/>
        <dbReference type="ChEBI" id="CHEBI:15377"/>
        <dbReference type="ChEBI" id="CHEBI:16551"/>
        <dbReference type="ChEBI" id="CHEBI:43474"/>
        <dbReference type="ChEBI" id="CHEBI:58429"/>
        <dbReference type="EC" id="3.1.3.12"/>
    </reaction>
</comment>
<keyword evidence="4" id="KW-0460">Magnesium</keyword>
<dbReference type="Gene3D" id="3.30.70.1020">
    <property type="entry name" value="Trehalose-6-phosphate phosphatase related protein, domain 2"/>
    <property type="match status" value="1"/>
</dbReference>
<dbReference type="PANTHER" id="PTHR43768">
    <property type="entry name" value="TREHALOSE 6-PHOSPHATE PHOSPHATASE"/>
    <property type="match status" value="1"/>
</dbReference>
<gene>
    <name evidence="5" type="primary">otsB</name>
    <name evidence="5" type="ORF">JDN41_09300</name>
</gene>
<dbReference type="RefSeq" id="WP_037233617.1">
    <property type="nucleotide sequence ID" value="NZ_JAEMUK010000017.1"/>
</dbReference>
<dbReference type="Proteomes" id="UP000623250">
    <property type="component" value="Unassembled WGS sequence"/>
</dbReference>
<keyword evidence="3 4" id="KW-0378">Hydrolase</keyword>
<evidence type="ECO:0000256" key="3">
    <source>
        <dbReference type="ARBA" id="ARBA00022801"/>
    </source>
</evidence>
<dbReference type="AlphaFoldDB" id="A0A8I1GI91"/>
<protein>
    <recommendedName>
        <fullName evidence="4">Trehalose 6-phosphate phosphatase</fullName>
        <ecNumber evidence="4">3.1.3.12</ecNumber>
    </recommendedName>
</protein>
<dbReference type="GO" id="GO:0005992">
    <property type="term" value="P:trehalose biosynthetic process"/>
    <property type="evidence" value="ECO:0007669"/>
    <property type="project" value="UniProtKB-UniPathway"/>
</dbReference>
<evidence type="ECO:0000256" key="1">
    <source>
        <dbReference type="ARBA" id="ARBA00005199"/>
    </source>
</evidence>
<dbReference type="InterPro" id="IPR006379">
    <property type="entry name" value="HAD-SF_hydro_IIB"/>
</dbReference>
<dbReference type="InterPro" id="IPR023214">
    <property type="entry name" value="HAD_sf"/>
</dbReference>
<dbReference type="NCBIfam" id="TIGR01484">
    <property type="entry name" value="HAD-SF-IIB"/>
    <property type="match status" value="1"/>
</dbReference>
<comment type="function">
    <text evidence="4">Removes the phosphate from trehalose 6-phosphate to produce free trehalose.</text>
</comment>
<dbReference type="InterPro" id="IPR036412">
    <property type="entry name" value="HAD-like_sf"/>
</dbReference>
<dbReference type="EC" id="3.1.3.12" evidence="4"/>
<dbReference type="EMBL" id="JAEMUK010000017">
    <property type="protein sequence ID" value="MBJ7543757.1"/>
    <property type="molecule type" value="Genomic_DNA"/>
</dbReference>
<comment type="cofactor">
    <cofactor evidence="4">
        <name>Mg(2+)</name>
        <dbReference type="ChEBI" id="CHEBI:18420"/>
    </cofactor>
</comment>
<reference evidence="5 6" key="1">
    <citation type="submission" date="2020-12" db="EMBL/GenBank/DDBJ databases">
        <title>Revised draft genomes of Rhodomicrobium vannielii ATCC 17100 and Rhodomicrobium udaipurense JA643.</title>
        <authorList>
            <person name="Conners E.M."/>
            <person name="Davenport E.J."/>
            <person name="Bose A."/>
        </authorList>
    </citation>
    <scope>NUCLEOTIDE SEQUENCE [LARGE SCALE GENOMIC DNA]</scope>
    <source>
        <strain evidence="5 6">JA643</strain>
    </source>
</reference>
<dbReference type="Gene3D" id="3.40.50.1000">
    <property type="entry name" value="HAD superfamily/HAD-like"/>
    <property type="match status" value="1"/>
</dbReference>
<evidence type="ECO:0000313" key="5">
    <source>
        <dbReference type="EMBL" id="MBJ7543757.1"/>
    </source>
</evidence>
<organism evidence="5 6">
    <name type="scientific">Rhodomicrobium udaipurense</name>
    <dbReference type="NCBI Taxonomy" id="1202716"/>
    <lineage>
        <taxon>Bacteria</taxon>
        <taxon>Pseudomonadati</taxon>
        <taxon>Pseudomonadota</taxon>
        <taxon>Alphaproteobacteria</taxon>
        <taxon>Hyphomicrobiales</taxon>
        <taxon>Hyphomicrobiaceae</taxon>
        <taxon>Rhodomicrobium</taxon>
    </lineage>
</organism>
<proteinExistence type="inferred from homology"/>
<accession>A0A8I1GI91</accession>
<keyword evidence="4" id="KW-0479">Metal-binding</keyword>
<dbReference type="UniPathway" id="UPA00299"/>
<dbReference type="NCBIfam" id="TIGR00685">
    <property type="entry name" value="T6PP"/>
    <property type="match status" value="1"/>
</dbReference>
<comment type="similarity">
    <text evidence="2 4">Belongs to the trehalose phosphatase family.</text>
</comment>